<evidence type="ECO:0000256" key="5">
    <source>
        <dbReference type="ARBA" id="ARBA00022840"/>
    </source>
</evidence>
<evidence type="ECO:0000259" key="8">
    <source>
        <dbReference type="Pfam" id="PF13087"/>
    </source>
</evidence>
<dbReference type="SUPFAM" id="SSF52540">
    <property type="entry name" value="P-loop containing nucleoside triphosphate hydrolases"/>
    <property type="match status" value="1"/>
</dbReference>
<keyword evidence="3" id="KW-0378">Hydrolase</keyword>
<evidence type="ECO:0000256" key="2">
    <source>
        <dbReference type="ARBA" id="ARBA00022741"/>
    </source>
</evidence>
<evidence type="ECO:0000256" key="3">
    <source>
        <dbReference type="ARBA" id="ARBA00022801"/>
    </source>
</evidence>
<dbReference type="Pfam" id="PF13086">
    <property type="entry name" value="AAA_11"/>
    <property type="match status" value="2"/>
</dbReference>
<evidence type="ECO:0000313" key="9">
    <source>
        <dbReference type="EMBL" id="EDB7791828.1"/>
    </source>
</evidence>
<dbReference type="InterPro" id="IPR041677">
    <property type="entry name" value="DNA2/NAM7_AAA_11"/>
</dbReference>
<feature type="coiled-coil region" evidence="6">
    <location>
        <begin position="493"/>
        <end position="520"/>
    </location>
</feature>
<evidence type="ECO:0000256" key="1">
    <source>
        <dbReference type="ARBA" id="ARBA00007913"/>
    </source>
</evidence>
<protein>
    <recommendedName>
        <fullName evidence="10">DNA helicase</fullName>
    </recommendedName>
</protein>
<keyword evidence="5" id="KW-0067">ATP-binding</keyword>
<sequence length="1039" mass="119827">MDEKQKILNYWYNLEFFSPFWPEKTKDTLYINKPNNTIPWLIKDDSRYTFDVYLGKIKSQDLIEDMLHSIGEKDEAIEKDNSQSCICAFKLKSDGTYVGNSSSISTFVWSVAKIIAEKNLRTDFDTKEIDKLNSEINDSLISINNKLEYKDLEEIYTIVMEKISLKQDNSVFNVVINRKYAKKENGERKVKGKKQDGLEDEENDIDTNTDMLSSFYVSDIDMIRQKIQSGDSIVKYIEALKLPITNRIEIDNNISQMKKWLSPDKYPLGKWPSIYSPSLMQQIAINMGISDEGRLDNIFSVNGPPGTGKTTLLKEIIASYVVERAVLLSNYQSPDDAFEQCRFDSPENEYLKYYYQPASELNKYGIIVASNNNAAVENISKELPIAKDAKKSNTKLFNMDENKEIYFSDIAKTLMGNDEECWGLISARLGKKSNINELKQALWFNKNCVNLQQLYKEELPDWEQAKDTFKNKYQEVLKYRILIQDAIENTNRHNLVTQEYENAKNEMNIAKDQMIEQQNLFNQSVKEQEGLKYQIEVLEKNAVLLNSRICLFKRLFSFLFRNDPIILQLKYTKQEIDAATIKLTEHNVRISQLQMIINTTTVNYEKVNRYFEEKEKVFLNSCAQIQRYKEQFGKNFADEEFWIDIQKNESSQIASPWTNKDYDMLREELFYYGLMLHKAFILNSKSVKQNINCLVNMWNGSFSEKDKIAGFTHLINTLFLIVPVISTTFASVSTFLKYADKNGLGTLIIDEAGQATPYSALGALWRTCKAIIVGDPLQVEPVVTVPKELSKKFAEEFEIEASYRAQELSVQILADSINPYGGYREYSYGKMWLGCPLIIHRRCLDPMFSISNEIAYNSRMFKKSADPEAGVILLLERSIWIDIKGKENGDKDHFVPAQGDKTIEMVRSAFELQNGFPNLYIISPFKTVANNIKSLLKKSLHRHYLDYDQDDIDDWVDESCGTVHTFQGKEANEVIIILGCDEKSGEGAAQWAGKKPNILNVAMTRAKYRVAIIGDGDLWRKVPNFDFAYRTLYAEQELK</sequence>
<keyword evidence="6" id="KW-0175">Coiled coil</keyword>
<name>A0A5M2PS15_LISMN</name>
<dbReference type="InterPro" id="IPR041679">
    <property type="entry name" value="DNA2/NAM7-like_C"/>
</dbReference>
<feature type="domain" description="DNA2/NAM7 helicase helicase" evidence="7">
    <location>
        <begin position="281"/>
        <end position="530"/>
    </location>
</feature>
<comment type="similarity">
    <text evidence="1">Belongs to the DNA2/NAM7 helicase family.</text>
</comment>
<gene>
    <name evidence="9" type="ORF">F9653_13865</name>
</gene>
<organism evidence="9">
    <name type="scientific">Listeria monocytogenes</name>
    <dbReference type="NCBI Taxonomy" id="1639"/>
    <lineage>
        <taxon>Bacteria</taxon>
        <taxon>Bacillati</taxon>
        <taxon>Bacillota</taxon>
        <taxon>Bacilli</taxon>
        <taxon>Bacillales</taxon>
        <taxon>Listeriaceae</taxon>
        <taxon>Listeria</taxon>
    </lineage>
</organism>
<evidence type="ECO:0000256" key="4">
    <source>
        <dbReference type="ARBA" id="ARBA00022806"/>
    </source>
</evidence>
<dbReference type="PANTHER" id="PTHR43788:SF8">
    <property type="entry name" value="DNA-BINDING PROTEIN SMUBP-2"/>
    <property type="match status" value="1"/>
</dbReference>
<dbReference type="GO" id="GO:0043139">
    <property type="term" value="F:5'-3' DNA helicase activity"/>
    <property type="evidence" value="ECO:0007669"/>
    <property type="project" value="TreeGrafter"/>
</dbReference>
<dbReference type="InterPro" id="IPR050534">
    <property type="entry name" value="Coronavir_polyprotein_1ab"/>
</dbReference>
<keyword evidence="2" id="KW-0547">Nucleotide-binding</keyword>
<keyword evidence="4" id="KW-0347">Helicase</keyword>
<proteinExistence type="inferred from homology"/>
<dbReference type="GO" id="GO:0016787">
    <property type="term" value="F:hydrolase activity"/>
    <property type="evidence" value="ECO:0007669"/>
    <property type="project" value="UniProtKB-KW"/>
</dbReference>
<comment type="caution">
    <text evidence="9">The sequence shown here is derived from an EMBL/GenBank/DDBJ whole genome shotgun (WGS) entry which is preliminary data.</text>
</comment>
<dbReference type="GO" id="GO:0005524">
    <property type="term" value="F:ATP binding"/>
    <property type="evidence" value="ECO:0007669"/>
    <property type="project" value="UniProtKB-KW"/>
</dbReference>
<accession>A0A5M2PS15</accession>
<evidence type="ECO:0000256" key="6">
    <source>
        <dbReference type="SAM" id="Coils"/>
    </source>
</evidence>
<reference evidence="9" key="1">
    <citation type="submission" date="2019-10" db="EMBL/GenBank/DDBJ databases">
        <authorList>
            <consortium name="GenomeTrakr network: Whole genome sequencing for foodborne pathogen traceback"/>
        </authorList>
    </citation>
    <scope>NUCLEOTIDE SEQUENCE</scope>
    <source>
        <strain evidence="9">CDPHFDLB-FM19-02204-A</strain>
    </source>
</reference>
<dbReference type="PANTHER" id="PTHR43788">
    <property type="entry name" value="DNA2/NAM7 HELICASE FAMILY MEMBER"/>
    <property type="match status" value="1"/>
</dbReference>
<feature type="domain" description="DNA2/NAM7 helicase helicase" evidence="7">
    <location>
        <begin position="722"/>
        <end position="783"/>
    </location>
</feature>
<dbReference type="EMBL" id="AALOQI010000008">
    <property type="protein sequence ID" value="EDB7791828.1"/>
    <property type="molecule type" value="Genomic_DNA"/>
</dbReference>
<dbReference type="Pfam" id="PF13087">
    <property type="entry name" value="AAA_12"/>
    <property type="match status" value="1"/>
</dbReference>
<evidence type="ECO:0008006" key="10">
    <source>
        <dbReference type="Google" id="ProtNLM"/>
    </source>
</evidence>
<dbReference type="Gene3D" id="3.40.50.300">
    <property type="entry name" value="P-loop containing nucleotide triphosphate hydrolases"/>
    <property type="match status" value="2"/>
</dbReference>
<dbReference type="AlphaFoldDB" id="A0A5M2PS15"/>
<evidence type="ECO:0000259" key="7">
    <source>
        <dbReference type="Pfam" id="PF13086"/>
    </source>
</evidence>
<dbReference type="InterPro" id="IPR027417">
    <property type="entry name" value="P-loop_NTPase"/>
</dbReference>
<feature type="domain" description="DNA2/NAM7 helicase-like C-terminal" evidence="8">
    <location>
        <begin position="872"/>
        <end position="1015"/>
    </location>
</feature>